<evidence type="ECO:0000313" key="1">
    <source>
        <dbReference type="EMBL" id="EPS36537.1"/>
    </source>
</evidence>
<sequence>MGMSKHSNPGARLPCQLTKCAVIVTFQNNTSLTLTKIVNPYIFPPEPTGVTGAPATIAANTTVYFTAPSIGNFVTYSVPGSRPNFRIVLASQGPVGQWQSLWTVPQDVAASDANTSGFPANTVALDPTTPARARKAELLKLKERRAPEPWDIKPTVAAPEKRDLSSNNLIAKRDLTSNNLIARRSGGQADPNRGPRLRFNRY</sequence>
<dbReference type="Proteomes" id="UP000015100">
    <property type="component" value="Unassembled WGS sequence"/>
</dbReference>
<reference evidence="2" key="2">
    <citation type="submission" date="2013-04" db="EMBL/GenBank/DDBJ databases">
        <title>Genomic mechanisms accounting for the adaptation to parasitism in nematode-trapping fungi.</title>
        <authorList>
            <person name="Ahren D.G."/>
        </authorList>
    </citation>
    <scope>NUCLEOTIDE SEQUENCE [LARGE SCALE GENOMIC DNA]</scope>
    <source>
        <strain evidence="2">CBS 200.50</strain>
    </source>
</reference>
<organism evidence="1 2">
    <name type="scientific">Dactylellina haptotyla (strain CBS 200.50)</name>
    <name type="common">Nematode-trapping fungus</name>
    <name type="synonym">Monacrosporium haptotylum</name>
    <dbReference type="NCBI Taxonomy" id="1284197"/>
    <lineage>
        <taxon>Eukaryota</taxon>
        <taxon>Fungi</taxon>
        <taxon>Dikarya</taxon>
        <taxon>Ascomycota</taxon>
        <taxon>Pezizomycotina</taxon>
        <taxon>Orbiliomycetes</taxon>
        <taxon>Orbiliales</taxon>
        <taxon>Orbiliaceae</taxon>
        <taxon>Dactylellina</taxon>
    </lineage>
</organism>
<dbReference type="HOGENOM" id="CLU_1354571_0_0_1"/>
<accession>S8BMU5</accession>
<dbReference type="EMBL" id="AQGS01000876">
    <property type="protein sequence ID" value="EPS36537.1"/>
    <property type="molecule type" value="Genomic_DNA"/>
</dbReference>
<proteinExistence type="predicted"/>
<evidence type="ECO:0000313" key="2">
    <source>
        <dbReference type="Proteomes" id="UP000015100"/>
    </source>
</evidence>
<keyword evidence="2" id="KW-1185">Reference proteome</keyword>
<gene>
    <name evidence="1" type="ORF">H072_9927</name>
</gene>
<dbReference type="AlphaFoldDB" id="S8BMU5"/>
<comment type="caution">
    <text evidence="1">The sequence shown here is derived from an EMBL/GenBank/DDBJ whole genome shotgun (WGS) entry which is preliminary data.</text>
</comment>
<protein>
    <submittedName>
        <fullName evidence="1">Uncharacterized protein</fullName>
    </submittedName>
</protein>
<name>S8BMU5_DACHA</name>
<reference evidence="1 2" key="1">
    <citation type="journal article" date="2013" name="PLoS Genet.">
        <title>Genomic mechanisms accounting for the adaptation to parasitism in nematode-trapping fungi.</title>
        <authorList>
            <person name="Meerupati T."/>
            <person name="Andersson K.M."/>
            <person name="Friman E."/>
            <person name="Kumar D."/>
            <person name="Tunlid A."/>
            <person name="Ahren D."/>
        </authorList>
    </citation>
    <scope>NUCLEOTIDE SEQUENCE [LARGE SCALE GENOMIC DNA]</scope>
    <source>
        <strain evidence="1 2">CBS 200.50</strain>
    </source>
</reference>